<feature type="transmembrane region" description="Helical" evidence="1">
    <location>
        <begin position="154"/>
        <end position="176"/>
    </location>
</feature>
<gene>
    <name evidence="2" type="ORF">GCM10011320_07810</name>
</gene>
<evidence type="ECO:0000313" key="2">
    <source>
        <dbReference type="EMBL" id="GGJ03276.1"/>
    </source>
</evidence>
<dbReference type="Proteomes" id="UP000661507">
    <property type="component" value="Unassembled WGS sequence"/>
</dbReference>
<organism evidence="2 3">
    <name type="scientific">Neoroseomonas lacus</name>
    <dbReference type="NCBI Taxonomy" id="287609"/>
    <lineage>
        <taxon>Bacteria</taxon>
        <taxon>Pseudomonadati</taxon>
        <taxon>Pseudomonadota</taxon>
        <taxon>Alphaproteobacteria</taxon>
        <taxon>Acetobacterales</taxon>
        <taxon>Acetobacteraceae</taxon>
        <taxon>Neoroseomonas</taxon>
    </lineage>
</organism>
<feature type="transmembrane region" description="Helical" evidence="1">
    <location>
        <begin position="114"/>
        <end position="138"/>
    </location>
</feature>
<keyword evidence="1" id="KW-1133">Transmembrane helix</keyword>
<dbReference type="EMBL" id="BMKW01000002">
    <property type="protein sequence ID" value="GGJ03276.1"/>
    <property type="molecule type" value="Genomic_DNA"/>
</dbReference>
<name>A0A917NJW4_9PROT</name>
<proteinExistence type="predicted"/>
<dbReference type="AlphaFoldDB" id="A0A917NJW4"/>
<keyword evidence="1" id="KW-0812">Transmembrane</keyword>
<protein>
    <submittedName>
        <fullName evidence="2">Uncharacterized protein</fullName>
    </submittedName>
</protein>
<keyword evidence="3" id="KW-1185">Reference proteome</keyword>
<feature type="transmembrane region" description="Helical" evidence="1">
    <location>
        <begin position="52"/>
        <end position="74"/>
    </location>
</feature>
<accession>A0A917NJW4</accession>
<feature type="transmembrane region" description="Helical" evidence="1">
    <location>
        <begin position="86"/>
        <end position="108"/>
    </location>
</feature>
<feature type="transmembrane region" description="Helical" evidence="1">
    <location>
        <begin position="182"/>
        <end position="204"/>
    </location>
</feature>
<comment type="caution">
    <text evidence="2">The sequence shown here is derived from an EMBL/GenBank/DDBJ whole genome shotgun (WGS) entry which is preliminary data.</text>
</comment>
<evidence type="ECO:0000256" key="1">
    <source>
        <dbReference type="SAM" id="Phobius"/>
    </source>
</evidence>
<keyword evidence="1" id="KW-0472">Membrane</keyword>
<reference evidence="2" key="2">
    <citation type="submission" date="2020-09" db="EMBL/GenBank/DDBJ databases">
        <authorList>
            <person name="Sun Q."/>
            <person name="Zhou Y."/>
        </authorList>
    </citation>
    <scope>NUCLEOTIDE SEQUENCE</scope>
    <source>
        <strain evidence="2">CGMCC 1.3617</strain>
    </source>
</reference>
<sequence length="217" mass="22548">MAGWTPPAGTTTRWLLACVAGLGVGLPLATLWGVMLMRDLLPAGYHVGVPAMALRALGGAVVGGCLGGAQAWALRRLYPRLSSLRWIGATAVAGYLAALVGMATYGLLMLQFESIPVLAFMLAGPLISGLFGGLLYGLGQGLVLDGIVEARSRWVWLVTLGWVLASVVASLRWVLGLMGVELVPIVVGAVLEGLALGLVTASAFRFMPPMTALRSPP</sequence>
<evidence type="ECO:0000313" key="3">
    <source>
        <dbReference type="Proteomes" id="UP000661507"/>
    </source>
</evidence>
<feature type="transmembrane region" description="Helical" evidence="1">
    <location>
        <begin position="12"/>
        <end position="32"/>
    </location>
</feature>
<reference evidence="2" key="1">
    <citation type="journal article" date="2014" name="Int. J. Syst. Evol. Microbiol.">
        <title>Complete genome sequence of Corynebacterium casei LMG S-19264T (=DSM 44701T), isolated from a smear-ripened cheese.</title>
        <authorList>
            <consortium name="US DOE Joint Genome Institute (JGI-PGF)"/>
            <person name="Walter F."/>
            <person name="Albersmeier A."/>
            <person name="Kalinowski J."/>
            <person name="Ruckert C."/>
        </authorList>
    </citation>
    <scope>NUCLEOTIDE SEQUENCE</scope>
    <source>
        <strain evidence="2">CGMCC 1.3617</strain>
    </source>
</reference>
<dbReference type="RefSeq" id="WP_188965628.1">
    <property type="nucleotide sequence ID" value="NZ_BMKW01000002.1"/>
</dbReference>